<evidence type="ECO:0000313" key="3">
    <source>
        <dbReference type="EMBL" id="RHZ85241.1"/>
    </source>
</evidence>
<feature type="region of interest" description="Disordered" evidence="2">
    <location>
        <begin position="469"/>
        <end position="606"/>
    </location>
</feature>
<gene>
    <name evidence="3" type="ORF">Glove_69g51</name>
</gene>
<dbReference type="EMBL" id="PQFF01000066">
    <property type="protein sequence ID" value="RHZ85241.1"/>
    <property type="molecule type" value="Genomic_DNA"/>
</dbReference>
<organism evidence="3 4">
    <name type="scientific">Diversispora epigaea</name>
    <dbReference type="NCBI Taxonomy" id="1348612"/>
    <lineage>
        <taxon>Eukaryota</taxon>
        <taxon>Fungi</taxon>
        <taxon>Fungi incertae sedis</taxon>
        <taxon>Mucoromycota</taxon>
        <taxon>Glomeromycotina</taxon>
        <taxon>Glomeromycetes</taxon>
        <taxon>Diversisporales</taxon>
        <taxon>Diversisporaceae</taxon>
        <taxon>Diversispora</taxon>
    </lineage>
</organism>
<dbReference type="OrthoDB" id="2380463at2759"/>
<accession>A0A397JB62</accession>
<dbReference type="Proteomes" id="UP000266861">
    <property type="component" value="Unassembled WGS sequence"/>
</dbReference>
<feature type="compositionally biased region" description="Low complexity" evidence="2">
    <location>
        <begin position="519"/>
        <end position="532"/>
    </location>
</feature>
<name>A0A397JB62_9GLOM</name>
<dbReference type="AlphaFoldDB" id="A0A397JB62"/>
<keyword evidence="4" id="KW-1185">Reference proteome</keyword>
<proteinExistence type="predicted"/>
<feature type="compositionally biased region" description="Basic and acidic residues" evidence="2">
    <location>
        <begin position="539"/>
        <end position="582"/>
    </location>
</feature>
<comment type="caution">
    <text evidence="3">The sequence shown here is derived from an EMBL/GenBank/DDBJ whole genome shotgun (WGS) entry which is preliminary data.</text>
</comment>
<feature type="coiled-coil region" evidence="1">
    <location>
        <begin position="241"/>
        <end position="275"/>
    </location>
</feature>
<evidence type="ECO:0000256" key="1">
    <source>
        <dbReference type="SAM" id="Coils"/>
    </source>
</evidence>
<sequence length="606" mass="69988">MPRAERNRNLFASAIAGSTSSGSTTSRRARLGTNPSEPYLVEEERATTTTRTETNSINRLIRKFELFEKKMDSLLNDNADIKKRHKNIELLTEINNDPDFSKDVINRVAKNIFKANIFPSTKDLVDETEHVIRKNFPDISESMDSRHHSKLFKRIKAKLLEKLRGMRGGIASRVKSAIFEIFGESQLPRIDFQSSPAEINSWKSDQRVKDAYRKLFNVFSEDRTYVQVILERVWKSSTDSINRLIRKFELFEKKMDSLLNDNAEIKKRLKNIELLTEINNDPDFSKDVINRVAKNIFKANIFPSTKDLVDETEHVIRKNFPDISESMDSRHHSKLFKRIKAKLLEKLRGMRGGIASRVKSAIFEIFGESQLPRIDFQSSPAEINSWKSDQRVKDAYRKLFDVFSEDRTYVQVILERVWKSKKRISNMHIAWGVAIAQLFLNPDVKGIMISENLLKKQIKINFRKLQQKRPLRPEEGELDAEETSEEESEEEEEEGKSPKRRKTSRGHVPSSGRAPSPGLVSPPLTSPSRLLPEFFDNEGEGRQRAREVLQRSPESRRESRRQHSQEGWRESRRREGRQRSGEEEGDTTGGDTTGGDTERAEIVGEQ</sequence>
<feature type="compositionally biased region" description="Low complexity" evidence="2">
    <location>
        <begin position="15"/>
        <end position="26"/>
    </location>
</feature>
<evidence type="ECO:0000256" key="2">
    <source>
        <dbReference type="SAM" id="MobiDB-lite"/>
    </source>
</evidence>
<reference evidence="3 4" key="1">
    <citation type="submission" date="2018-08" db="EMBL/GenBank/DDBJ databases">
        <title>Genome and evolution of the arbuscular mycorrhizal fungus Diversispora epigaea (formerly Glomus versiforme) and its bacterial endosymbionts.</title>
        <authorList>
            <person name="Sun X."/>
            <person name="Fei Z."/>
            <person name="Harrison M."/>
        </authorList>
    </citation>
    <scope>NUCLEOTIDE SEQUENCE [LARGE SCALE GENOMIC DNA]</scope>
    <source>
        <strain evidence="3 4">IT104</strain>
    </source>
</reference>
<feature type="compositionally biased region" description="Basic and acidic residues" evidence="2">
    <location>
        <begin position="596"/>
        <end position="606"/>
    </location>
</feature>
<feature type="region of interest" description="Disordered" evidence="2">
    <location>
        <begin position="15"/>
        <end position="37"/>
    </location>
</feature>
<feature type="compositionally biased region" description="Acidic residues" evidence="2">
    <location>
        <begin position="476"/>
        <end position="494"/>
    </location>
</feature>
<feature type="coiled-coil region" evidence="1">
    <location>
        <begin position="57"/>
        <end position="84"/>
    </location>
</feature>
<protein>
    <submittedName>
        <fullName evidence="3">Uncharacterized protein</fullName>
    </submittedName>
</protein>
<evidence type="ECO:0000313" key="4">
    <source>
        <dbReference type="Proteomes" id="UP000266861"/>
    </source>
</evidence>
<keyword evidence="1" id="KW-0175">Coiled coil</keyword>